<feature type="signal peptide" evidence="4">
    <location>
        <begin position="1"/>
        <end position="19"/>
    </location>
</feature>
<feature type="region of interest" description="Disordered" evidence="2">
    <location>
        <begin position="405"/>
        <end position="425"/>
    </location>
</feature>
<feature type="compositionally biased region" description="Polar residues" evidence="2">
    <location>
        <begin position="53"/>
        <end position="70"/>
    </location>
</feature>
<sequence length="425" mass="46784">MLFSSFIIILLSIGGKTVGGMSVQVTFIMLYFNDFIRNILAFTDVTYTIRNDSNSQISKPKSSTVAQTSDFKMKTSSSPTITSKPPLETTVHPSVSSKDPTPSSTHVIILTSQSKISTGSQIISNKSDSSSPVVSTVFTTVPSRFTTTEKLIDGGKLTTNNTIRPELNMTTNSTSSETNSPLESSSTDQYNKSSNNIEMTNNPKDVRNATKQETTSTIKHFTSSTNSVETSSNSSSTIITTLESSTKKSITLSKVETVTDLLPSEEPVKQTNLQKQTTDRITSATIEKNTTSISAETTTERQHLRIDKQTFCKDLDCGDGGKCVLKSNKAVCKCDWGRKGILCEVNLRPLITCVIVLASIFALVLILLLIKVIRQRRFAKWRISRFRSAKRDVYTTMPGSHRLVNAPSRSSKRRSDAGYLNLDEY</sequence>
<comment type="caution">
    <text evidence="6">The sequence shown here is derived from an EMBL/GenBank/DDBJ whole genome shotgun (WGS) entry which is preliminary data.</text>
</comment>
<feature type="chain" id="PRO_5029664812" description="EGF-like domain-containing protein" evidence="4">
    <location>
        <begin position="20"/>
        <end position="425"/>
    </location>
</feature>
<feature type="compositionally biased region" description="Polar residues" evidence="2">
    <location>
        <begin position="91"/>
        <end position="104"/>
    </location>
</feature>
<feature type="compositionally biased region" description="Polar residues" evidence="2">
    <location>
        <begin position="188"/>
        <end position="203"/>
    </location>
</feature>
<name>A0A7I8VLT3_9ANNE</name>
<keyword evidence="3" id="KW-0472">Membrane</keyword>
<dbReference type="PROSITE" id="PS50026">
    <property type="entry name" value="EGF_3"/>
    <property type="match status" value="1"/>
</dbReference>
<evidence type="ECO:0000313" key="6">
    <source>
        <dbReference type="EMBL" id="CAD5116665.1"/>
    </source>
</evidence>
<keyword evidence="7" id="KW-1185">Reference proteome</keyword>
<keyword evidence="3" id="KW-1133">Transmembrane helix</keyword>
<feature type="domain" description="EGF-like" evidence="5">
    <location>
        <begin position="308"/>
        <end position="344"/>
    </location>
</feature>
<evidence type="ECO:0000256" key="3">
    <source>
        <dbReference type="SAM" id="Phobius"/>
    </source>
</evidence>
<dbReference type="Gene3D" id="2.10.25.10">
    <property type="entry name" value="Laminin"/>
    <property type="match status" value="1"/>
</dbReference>
<feature type="transmembrane region" description="Helical" evidence="3">
    <location>
        <begin position="349"/>
        <end position="370"/>
    </location>
</feature>
<dbReference type="Proteomes" id="UP000549394">
    <property type="component" value="Unassembled WGS sequence"/>
</dbReference>
<keyword evidence="4" id="KW-0732">Signal</keyword>
<keyword evidence="1" id="KW-1015">Disulfide bond</keyword>
<reference evidence="6 7" key="1">
    <citation type="submission" date="2020-08" db="EMBL/GenBank/DDBJ databases">
        <authorList>
            <person name="Hejnol A."/>
        </authorList>
    </citation>
    <scope>NUCLEOTIDE SEQUENCE [LARGE SCALE GENOMIC DNA]</scope>
</reference>
<accession>A0A7I8VLT3</accession>
<dbReference type="AlphaFoldDB" id="A0A7I8VLT3"/>
<protein>
    <recommendedName>
        <fullName evidence="5">EGF-like domain-containing protein</fullName>
    </recommendedName>
</protein>
<keyword evidence="3" id="KW-0812">Transmembrane</keyword>
<evidence type="ECO:0000313" key="7">
    <source>
        <dbReference type="Proteomes" id="UP000549394"/>
    </source>
</evidence>
<keyword evidence="1" id="KW-0245">EGF-like domain</keyword>
<gene>
    <name evidence="6" type="ORF">DGYR_LOCUS5268</name>
</gene>
<dbReference type="PROSITE" id="PS00022">
    <property type="entry name" value="EGF_1"/>
    <property type="match status" value="1"/>
</dbReference>
<feature type="compositionally biased region" description="Low complexity" evidence="2">
    <location>
        <begin position="166"/>
        <end position="187"/>
    </location>
</feature>
<comment type="caution">
    <text evidence="1">Lacks conserved residue(s) required for the propagation of feature annotation.</text>
</comment>
<organism evidence="6 7">
    <name type="scientific">Dimorphilus gyrociliatus</name>
    <dbReference type="NCBI Taxonomy" id="2664684"/>
    <lineage>
        <taxon>Eukaryota</taxon>
        <taxon>Metazoa</taxon>
        <taxon>Spiralia</taxon>
        <taxon>Lophotrochozoa</taxon>
        <taxon>Annelida</taxon>
        <taxon>Polychaeta</taxon>
        <taxon>Polychaeta incertae sedis</taxon>
        <taxon>Dinophilidae</taxon>
        <taxon>Dimorphilus</taxon>
    </lineage>
</organism>
<feature type="region of interest" description="Disordered" evidence="2">
    <location>
        <begin position="53"/>
        <end position="104"/>
    </location>
</feature>
<evidence type="ECO:0000259" key="5">
    <source>
        <dbReference type="PROSITE" id="PS50026"/>
    </source>
</evidence>
<feature type="compositionally biased region" description="Low complexity" evidence="2">
    <location>
        <begin position="74"/>
        <end position="86"/>
    </location>
</feature>
<feature type="region of interest" description="Disordered" evidence="2">
    <location>
        <begin position="155"/>
        <end position="237"/>
    </location>
</feature>
<dbReference type="EMBL" id="CAJFCJ010000006">
    <property type="protein sequence ID" value="CAD5116665.1"/>
    <property type="molecule type" value="Genomic_DNA"/>
</dbReference>
<dbReference type="SUPFAM" id="SSF57196">
    <property type="entry name" value="EGF/Laminin"/>
    <property type="match status" value="1"/>
</dbReference>
<evidence type="ECO:0000256" key="4">
    <source>
        <dbReference type="SAM" id="SignalP"/>
    </source>
</evidence>
<proteinExistence type="predicted"/>
<feature type="compositionally biased region" description="Polar residues" evidence="2">
    <location>
        <begin position="211"/>
        <end position="221"/>
    </location>
</feature>
<evidence type="ECO:0000256" key="1">
    <source>
        <dbReference type="PROSITE-ProRule" id="PRU00076"/>
    </source>
</evidence>
<dbReference type="InterPro" id="IPR000742">
    <property type="entry name" value="EGF"/>
</dbReference>
<feature type="compositionally biased region" description="Low complexity" evidence="2">
    <location>
        <begin position="222"/>
        <end position="237"/>
    </location>
</feature>
<feature type="disulfide bond" evidence="1">
    <location>
        <begin position="334"/>
        <end position="343"/>
    </location>
</feature>
<evidence type="ECO:0000256" key="2">
    <source>
        <dbReference type="SAM" id="MobiDB-lite"/>
    </source>
</evidence>